<reference evidence="2" key="1">
    <citation type="submission" date="2016-04" db="EMBL/GenBank/DDBJ databases">
        <authorList>
            <person name="Evans L.H."/>
            <person name="Alamgir A."/>
            <person name="Owens N."/>
            <person name="Weber N.D."/>
            <person name="Virtaneva K."/>
            <person name="Barbian K."/>
            <person name="Babar A."/>
            <person name="Rosenke K."/>
        </authorList>
    </citation>
    <scope>NUCLEOTIDE SEQUENCE</scope>
    <source>
        <strain evidence="2">86-1</strain>
    </source>
</reference>
<sequence length="101" mass="12141">MDEHLIINLRVADMRYPLRIKRQEEEVFRKAAEEIDYKIVQYKNYFTGDSSHSLQNSDYMAMTAIQAVAEKVEHQLRANEFEFRMKELTQELENYLRGHVK</sequence>
<evidence type="ECO:0000313" key="2">
    <source>
        <dbReference type="EMBL" id="SBV95205.1"/>
    </source>
</evidence>
<gene>
    <name evidence="2" type="ORF">KL86DYS1_11331</name>
</gene>
<feature type="coiled-coil region" evidence="1">
    <location>
        <begin position="71"/>
        <end position="98"/>
    </location>
</feature>
<accession>A0A212J7L7</accession>
<proteinExistence type="predicted"/>
<protein>
    <recommendedName>
        <fullName evidence="3">Cell division protein ZapA</fullName>
    </recommendedName>
</protein>
<dbReference type="EMBL" id="FLUM01000001">
    <property type="protein sequence ID" value="SBV95205.1"/>
    <property type="molecule type" value="Genomic_DNA"/>
</dbReference>
<name>A0A212J7L7_9BACT</name>
<keyword evidence="1" id="KW-0175">Coiled coil</keyword>
<organism evidence="2">
    <name type="scientific">uncultured Dysgonomonas sp</name>
    <dbReference type="NCBI Taxonomy" id="206096"/>
    <lineage>
        <taxon>Bacteria</taxon>
        <taxon>Pseudomonadati</taxon>
        <taxon>Bacteroidota</taxon>
        <taxon>Bacteroidia</taxon>
        <taxon>Bacteroidales</taxon>
        <taxon>Dysgonomonadaceae</taxon>
        <taxon>Dysgonomonas</taxon>
        <taxon>environmental samples</taxon>
    </lineage>
</organism>
<dbReference type="InterPro" id="IPR036192">
    <property type="entry name" value="Cell_div_ZapA-like_sf"/>
</dbReference>
<dbReference type="RefSeq" id="WP_296939226.1">
    <property type="nucleotide sequence ID" value="NZ_LT599032.1"/>
</dbReference>
<dbReference type="Pfam" id="PF05164">
    <property type="entry name" value="ZapA"/>
    <property type="match status" value="1"/>
</dbReference>
<dbReference type="AlphaFoldDB" id="A0A212J7L7"/>
<dbReference type="InterPro" id="IPR007838">
    <property type="entry name" value="Cell_div_ZapA-like"/>
</dbReference>
<dbReference type="SUPFAM" id="SSF102829">
    <property type="entry name" value="Cell division protein ZapA-like"/>
    <property type="match status" value="1"/>
</dbReference>
<evidence type="ECO:0008006" key="3">
    <source>
        <dbReference type="Google" id="ProtNLM"/>
    </source>
</evidence>
<evidence type="ECO:0000256" key="1">
    <source>
        <dbReference type="SAM" id="Coils"/>
    </source>
</evidence>